<dbReference type="KEGG" id="gsh:117351199"/>
<dbReference type="Proteomes" id="UP000515159">
    <property type="component" value="Chromosome 17"/>
</dbReference>
<keyword evidence="9" id="KW-0325">Glycoprotein</keyword>
<dbReference type="InParanoid" id="A0A6P8Q4E6"/>
<evidence type="ECO:0000256" key="4">
    <source>
        <dbReference type="ARBA" id="ARBA00022679"/>
    </source>
</evidence>
<dbReference type="CTD" id="727936"/>
<evidence type="ECO:0000256" key="13">
    <source>
        <dbReference type="SAM" id="MobiDB-lite"/>
    </source>
</evidence>
<comment type="function">
    <text evidence="10">Glycosyltransferase which elongates the O-linked glucose attached to EGF-like repeats in the extracellular domain of Notch proteins by catalyzing the addition of xylose.</text>
</comment>
<keyword evidence="8" id="KW-0472">Membrane</keyword>
<keyword evidence="6" id="KW-0735">Signal-anchor</keyword>
<keyword evidence="5" id="KW-0812">Transmembrane</keyword>
<accession>A0A6P8Q4E6</accession>
<comment type="similarity">
    <text evidence="2">Belongs to the glycosyltransferase 8 family.</text>
</comment>
<protein>
    <recommendedName>
        <fullName evidence="11">UDP-D-xylose:beta-D-glucoside alpha-1,3-D-xylosyltransferase</fullName>
        <ecNumber evidence="11">2.4.2.42</ecNumber>
    </recommendedName>
</protein>
<dbReference type="EC" id="2.4.2.42" evidence="11"/>
<evidence type="ECO:0000313" key="15">
    <source>
        <dbReference type="Proteomes" id="UP000515159"/>
    </source>
</evidence>
<evidence type="ECO:0000256" key="7">
    <source>
        <dbReference type="ARBA" id="ARBA00022989"/>
    </source>
</evidence>
<evidence type="ECO:0000256" key="12">
    <source>
        <dbReference type="ARBA" id="ARBA00049181"/>
    </source>
</evidence>
<comment type="subcellular location">
    <subcellularLocation>
        <location evidence="1">Membrane</location>
        <topology evidence="1">Single-pass type II membrane protein</topology>
    </subcellularLocation>
</comment>
<evidence type="ECO:0000313" key="16">
    <source>
        <dbReference type="RefSeq" id="XP_033782031.1"/>
    </source>
</evidence>
<evidence type="ECO:0000256" key="8">
    <source>
        <dbReference type="ARBA" id="ARBA00023136"/>
    </source>
</evidence>
<dbReference type="PANTHER" id="PTHR46012">
    <property type="entry name" value="IP22168P"/>
    <property type="match status" value="1"/>
</dbReference>
<keyword evidence="4" id="KW-0808">Transferase</keyword>
<gene>
    <name evidence="16" type="primary">GXYLT2</name>
</gene>
<dbReference type="GO" id="GO:0016020">
    <property type="term" value="C:membrane"/>
    <property type="evidence" value="ECO:0007669"/>
    <property type="project" value="UniProtKB-SubCell"/>
</dbReference>
<evidence type="ECO:0000256" key="10">
    <source>
        <dbReference type="ARBA" id="ARBA00037301"/>
    </source>
</evidence>
<dbReference type="GO" id="GO:0140563">
    <property type="term" value="F:UDP-D-xylose:beta-D-glucoside alpha-1,3-D-xylosyltransferase activity"/>
    <property type="evidence" value="ECO:0007669"/>
    <property type="project" value="UniProtKB-EC"/>
</dbReference>
<dbReference type="InterPro" id="IPR051993">
    <property type="entry name" value="Glycosyltransferase_8"/>
</dbReference>
<organism evidence="15 16">
    <name type="scientific">Geotrypetes seraphini</name>
    <name type="common">Gaboon caecilian</name>
    <name type="synonym">Caecilia seraphini</name>
    <dbReference type="NCBI Taxonomy" id="260995"/>
    <lineage>
        <taxon>Eukaryota</taxon>
        <taxon>Metazoa</taxon>
        <taxon>Chordata</taxon>
        <taxon>Craniata</taxon>
        <taxon>Vertebrata</taxon>
        <taxon>Euteleostomi</taxon>
        <taxon>Amphibia</taxon>
        <taxon>Gymnophiona</taxon>
        <taxon>Geotrypetes</taxon>
    </lineage>
</organism>
<keyword evidence="3" id="KW-0328">Glycosyltransferase</keyword>
<feature type="compositionally biased region" description="Basic residues" evidence="13">
    <location>
        <begin position="66"/>
        <end position="79"/>
    </location>
</feature>
<dbReference type="GeneID" id="117351199"/>
<dbReference type="SUPFAM" id="SSF53448">
    <property type="entry name" value="Nucleotide-diphospho-sugar transferases"/>
    <property type="match status" value="1"/>
</dbReference>
<dbReference type="PANTHER" id="PTHR46012:SF1">
    <property type="entry name" value="GLUCOSIDE XYLOSYLTRANSFERASE 2"/>
    <property type="match status" value="1"/>
</dbReference>
<sequence>MKLDCKLLLPLLCLVLSVLFFLQPKVARRTDPAAVSSAKAPGGGIASPIAGRQPLPEARAPPGRERRPKGKSSRRRKDAPRKNSALKYVKAAALPDWMHLAIVACGRRLEETLTVLKSALLFSKTSLRFHIFADDSLTPELQKKLQEWQSSHRIDFDYTIYPITFSVGNAQEWKTLLKPCGAQWLFLPVRHLLFRICNCRRSVELILQEVDSLLYVDTDVLFLRAMDDIWAFLKQFNATQLVALAPEHELTKNGWYSRFARHPYYGLTGLNSGVVLMNLTRIRKTQFKNSMRPEGLTWKEMMYPLYQKYKTTIKWGNQDLLNIIFHFNPERVYALPCQWNYRPDHCMYGSNCKGAEEEGISILHGKQGVYHNENQPAFKAVYEAIRNFTSEANLFQSLYYPLQAKFLETVHTLCGRIPQVFLKQIETTIKKVYEQRVFVHVGGS</sequence>
<evidence type="ECO:0000256" key="5">
    <source>
        <dbReference type="ARBA" id="ARBA00022692"/>
    </source>
</evidence>
<dbReference type="InterPro" id="IPR029044">
    <property type="entry name" value="Nucleotide-diphossugar_trans"/>
</dbReference>
<keyword evidence="14" id="KW-0732">Signal</keyword>
<proteinExistence type="inferred from homology"/>
<reference evidence="16" key="1">
    <citation type="submission" date="2025-08" db="UniProtKB">
        <authorList>
            <consortium name="RefSeq"/>
        </authorList>
    </citation>
    <scope>IDENTIFICATION</scope>
</reference>
<dbReference type="Pfam" id="PF01501">
    <property type="entry name" value="Glyco_transf_8"/>
    <property type="match status" value="1"/>
</dbReference>
<dbReference type="RefSeq" id="XP_033782031.1">
    <property type="nucleotide sequence ID" value="XM_033926140.1"/>
</dbReference>
<dbReference type="AlphaFoldDB" id="A0A6P8Q4E6"/>
<dbReference type="Gene3D" id="3.90.550.10">
    <property type="entry name" value="Spore Coat Polysaccharide Biosynthesis Protein SpsA, Chain A"/>
    <property type="match status" value="1"/>
</dbReference>
<evidence type="ECO:0000256" key="6">
    <source>
        <dbReference type="ARBA" id="ARBA00022968"/>
    </source>
</evidence>
<dbReference type="GO" id="GO:0016266">
    <property type="term" value="P:protein O-linked glycosylation via N-acetyl-galactosamine"/>
    <property type="evidence" value="ECO:0007669"/>
    <property type="project" value="TreeGrafter"/>
</dbReference>
<feature type="chain" id="PRO_5028295727" description="UDP-D-xylose:beta-D-glucoside alpha-1,3-D-xylosyltransferase" evidence="14">
    <location>
        <begin position="28"/>
        <end position="444"/>
    </location>
</feature>
<keyword evidence="15" id="KW-1185">Reference proteome</keyword>
<dbReference type="FunCoup" id="A0A6P8Q4E6">
    <property type="interactions" value="408"/>
</dbReference>
<feature type="region of interest" description="Disordered" evidence="13">
    <location>
        <begin position="32"/>
        <end position="83"/>
    </location>
</feature>
<evidence type="ECO:0000256" key="1">
    <source>
        <dbReference type="ARBA" id="ARBA00004606"/>
    </source>
</evidence>
<dbReference type="InterPro" id="IPR002495">
    <property type="entry name" value="Glyco_trans_8"/>
</dbReference>
<evidence type="ECO:0000256" key="11">
    <source>
        <dbReference type="ARBA" id="ARBA00038854"/>
    </source>
</evidence>
<comment type="catalytic activity">
    <reaction evidence="12">
        <text>3-O-(beta-D-glucosyl)-L-seryl-[EGF-like domain protein] + UDP-alpha-D-xylose = 3-O-[alpha-D-xylosyl-(1-&gt;3)-beta-D-glucosyl]-L-seryl-[EGF-like domain protein] + UDP + H(+)</text>
        <dbReference type="Rhea" id="RHEA:56064"/>
        <dbReference type="Rhea" id="RHEA-COMP:14610"/>
        <dbReference type="Rhea" id="RHEA-COMP:14611"/>
        <dbReference type="ChEBI" id="CHEBI:15378"/>
        <dbReference type="ChEBI" id="CHEBI:57632"/>
        <dbReference type="ChEBI" id="CHEBI:58223"/>
        <dbReference type="ChEBI" id="CHEBI:140575"/>
        <dbReference type="ChEBI" id="CHEBI:140576"/>
        <dbReference type="EC" id="2.4.2.42"/>
    </reaction>
</comment>
<feature type="compositionally biased region" description="Low complexity" evidence="13">
    <location>
        <begin position="36"/>
        <end position="61"/>
    </location>
</feature>
<dbReference type="OrthoDB" id="6238971at2759"/>
<keyword evidence="7" id="KW-1133">Transmembrane helix</keyword>
<evidence type="ECO:0000256" key="14">
    <source>
        <dbReference type="SAM" id="SignalP"/>
    </source>
</evidence>
<feature type="signal peptide" evidence="14">
    <location>
        <begin position="1"/>
        <end position="27"/>
    </location>
</feature>
<evidence type="ECO:0000256" key="3">
    <source>
        <dbReference type="ARBA" id="ARBA00022676"/>
    </source>
</evidence>
<evidence type="ECO:0000256" key="2">
    <source>
        <dbReference type="ARBA" id="ARBA00006351"/>
    </source>
</evidence>
<name>A0A6P8Q4E6_GEOSA</name>
<evidence type="ECO:0000256" key="9">
    <source>
        <dbReference type="ARBA" id="ARBA00023180"/>
    </source>
</evidence>